<dbReference type="RefSeq" id="WP_129756303.1">
    <property type="nucleotide sequence ID" value="NZ_JAFKAA010000004.1"/>
</dbReference>
<sequence>MLRSTFSDRPSLPARYRDTALFVLLAVLFGGSFVAIKTGLRELPPVLFAGLRFDLAAMTLLGYIVLTRPWSTWLPRTRADFVGIGMAALFLIALNNGLLFLGQGATTPAAASVMYGLNPILAPVFAWWLLGDRLSWLGALGIGIALSGVILIVQPSPSTFTDASAIGQLLVLGAAAAVALGSVFLQRVGPQMDSTPLTAWAMAVGAVLLHIASLLAGEPPMAVIGIGPETIASIVAVGIPSTAVAYAIYFGLIKRIGPVRANLVAYVVPIFAALMGWVLLGSSVSLWTFVGFLVVVAGFALIERVTIRMELRRLYHRFEETSSSQQTPPCDD</sequence>
<feature type="transmembrane region" description="Helical" evidence="5">
    <location>
        <begin position="197"/>
        <end position="216"/>
    </location>
</feature>
<keyword evidence="2 5" id="KW-0812">Transmembrane</keyword>
<dbReference type="InterPro" id="IPR050638">
    <property type="entry name" value="AA-Vitamin_Transporters"/>
</dbReference>
<feature type="transmembrane region" description="Helical" evidence="5">
    <location>
        <begin position="136"/>
        <end position="153"/>
    </location>
</feature>
<comment type="subcellular location">
    <subcellularLocation>
        <location evidence="1">Membrane</location>
        <topology evidence="1">Multi-pass membrane protein</topology>
    </subcellularLocation>
</comment>
<evidence type="ECO:0000259" key="6">
    <source>
        <dbReference type="Pfam" id="PF00892"/>
    </source>
</evidence>
<dbReference type="Proteomes" id="UP000293535">
    <property type="component" value="Unassembled WGS sequence"/>
</dbReference>
<feature type="transmembrane region" description="Helical" evidence="5">
    <location>
        <begin position="286"/>
        <end position="307"/>
    </location>
</feature>
<dbReference type="GO" id="GO:0016020">
    <property type="term" value="C:membrane"/>
    <property type="evidence" value="ECO:0007669"/>
    <property type="project" value="UniProtKB-SubCell"/>
</dbReference>
<evidence type="ECO:0000256" key="5">
    <source>
        <dbReference type="SAM" id="Phobius"/>
    </source>
</evidence>
<name>A0A482SXA4_HALHI</name>
<dbReference type="PANTHER" id="PTHR32322:SF2">
    <property type="entry name" value="EAMA DOMAIN-CONTAINING PROTEIN"/>
    <property type="match status" value="1"/>
</dbReference>
<protein>
    <submittedName>
        <fullName evidence="7">EamA/RhaT family transporter</fullName>
    </submittedName>
</protein>
<keyword evidence="4 5" id="KW-0472">Membrane</keyword>
<dbReference type="PANTHER" id="PTHR32322">
    <property type="entry name" value="INNER MEMBRANE TRANSPORTER"/>
    <property type="match status" value="1"/>
</dbReference>
<feature type="domain" description="EamA" evidence="6">
    <location>
        <begin position="166"/>
        <end position="302"/>
    </location>
</feature>
<reference evidence="7 8" key="1">
    <citation type="submission" date="2018-12" db="EMBL/GenBank/DDBJ databases">
        <title>Draft genome sequence of Haloarcula hispinica strain 18.1, an halophilic archaeon isolated from Chott El Jerid of Southern Tunisia.</title>
        <authorList>
            <person name="Najjari A."/>
            <person name="Ben Dhia O."/>
            <person name="Ferjani R."/>
            <person name="Mahjoubi M."/>
            <person name="Sghaier H."/>
            <person name="Elshahed M."/>
            <person name="Ouzari H.I."/>
            <person name="Cherid A."/>
            <person name="Youssef N."/>
        </authorList>
    </citation>
    <scope>NUCLEOTIDE SEQUENCE [LARGE SCALE GENOMIC DNA]</scope>
    <source>
        <strain evidence="7 8">18.1</strain>
    </source>
</reference>
<evidence type="ECO:0000313" key="7">
    <source>
        <dbReference type="EMBL" id="RYJ07934.1"/>
    </source>
</evidence>
<feature type="domain" description="EamA" evidence="6">
    <location>
        <begin position="21"/>
        <end position="153"/>
    </location>
</feature>
<dbReference type="InterPro" id="IPR037185">
    <property type="entry name" value="EmrE-like"/>
</dbReference>
<comment type="caution">
    <text evidence="7">The sequence shown here is derived from an EMBL/GenBank/DDBJ whole genome shotgun (WGS) entry which is preliminary data.</text>
</comment>
<evidence type="ECO:0000256" key="1">
    <source>
        <dbReference type="ARBA" id="ARBA00004141"/>
    </source>
</evidence>
<feature type="transmembrane region" description="Helical" evidence="5">
    <location>
        <begin position="21"/>
        <end position="40"/>
    </location>
</feature>
<evidence type="ECO:0000313" key="8">
    <source>
        <dbReference type="Proteomes" id="UP000293535"/>
    </source>
</evidence>
<evidence type="ECO:0000256" key="3">
    <source>
        <dbReference type="ARBA" id="ARBA00022989"/>
    </source>
</evidence>
<feature type="transmembrane region" description="Helical" evidence="5">
    <location>
        <begin position="108"/>
        <end position="129"/>
    </location>
</feature>
<evidence type="ECO:0000256" key="2">
    <source>
        <dbReference type="ARBA" id="ARBA00022692"/>
    </source>
</evidence>
<dbReference type="AlphaFoldDB" id="A0A482SXA4"/>
<feature type="transmembrane region" description="Helical" evidence="5">
    <location>
        <begin position="263"/>
        <end position="280"/>
    </location>
</feature>
<feature type="transmembrane region" description="Helical" evidence="5">
    <location>
        <begin position="79"/>
        <end position="102"/>
    </location>
</feature>
<organism evidence="7 8">
    <name type="scientific">Haloarcula hispanica</name>
    <dbReference type="NCBI Taxonomy" id="51589"/>
    <lineage>
        <taxon>Archaea</taxon>
        <taxon>Methanobacteriati</taxon>
        <taxon>Methanobacteriota</taxon>
        <taxon>Stenosarchaea group</taxon>
        <taxon>Halobacteria</taxon>
        <taxon>Halobacteriales</taxon>
        <taxon>Haloarculaceae</taxon>
        <taxon>Haloarcula</taxon>
    </lineage>
</organism>
<evidence type="ECO:0000256" key="4">
    <source>
        <dbReference type="ARBA" id="ARBA00023136"/>
    </source>
</evidence>
<proteinExistence type="predicted"/>
<dbReference type="InterPro" id="IPR000620">
    <property type="entry name" value="EamA_dom"/>
</dbReference>
<dbReference type="Pfam" id="PF00892">
    <property type="entry name" value="EamA"/>
    <property type="match status" value="2"/>
</dbReference>
<keyword evidence="3 5" id="KW-1133">Transmembrane helix</keyword>
<feature type="transmembrane region" description="Helical" evidence="5">
    <location>
        <begin position="46"/>
        <end position="67"/>
    </location>
</feature>
<gene>
    <name evidence="7" type="ORF">ELS20_17905</name>
</gene>
<dbReference type="SUPFAM" id="SSF103481">
    <property type="entry name" value="Multidrug resistance efflux transporter EmrE"/>
    <property type="match status" value="2"/>
</dbReference>
<feature type="transmembrane region" description="Helical" evidence="5">
    <location>
        <begin position="231"/>
        <end position="251"/>
    </location>
</feature>
<feature type="transmembrane region" description="Helical" evidence="5">
    <location>
        <begin position="165"/>
        <end position="185"/>
    </location>
</feature>
<accession>A0A482SXA4</accession>
<dbReference type="EMBL" id="RZIG01000004">
    <property type="protein sequence ID" value="RYJ07934.1"/>
    <property type="molecule type" value="Genomic_DNA"/>
</dbReference>